<evidence type="ECO:0000256" key="1">
    <source>
        <dbReference type="ARBA" id="ARBA00008239"/>
    </source>
</evidence>
<feature type="binding site" evidence="5">
    <location>
        <position position="57"/>
    </location>
    <ligand>
        <name>ATP</name>
        <dbReference type="ChEBI" id="CHEBI:30616"/>
    </ligand>
</feature>
<feature type="binding site" evidence="5">
    <location>
        <position position="108"/>
    </location>
    <ligand>
        <name>ATP</name>
        <dbReference type="ChEBI" id="CHEBI:30616"/>
    </ligand>
</feature>
<dbReference type="Gene3D" id="1.20.120.790">
    <property type="entry name" value="Heat shock protein 90, C-terminal domain"/>
    <property type="match status" value="1"/>
</dbReference>
<dbReference type="InterPro" id="IPR001404">
    <property type="entry name" value="Hsp90_fam"/>
</dbReference>
<dbReference type="NCBIfam" id="NF003555">
    <property type="entry name" value="PRK05218.1"/>
    <property type="match status" value="1"/>
</dbReference>
<dbReference type="AlphaFoldDB" id="A0A167QKC9"/>
<feature type="signal peptide" evidence="7">
    <location>
        <begin position="1"/>
        <end position="18"/>
    </location>
</feature>
<evidence type="ECO:0000256" key="5">
    <source>
        <dbReference type="PIRSR" id="PIRSR002583-1"/>
    </source>
</evidence>
<dbReference type="InterPro" id="IPR020575">
    <property type="entry name" value="Hsp90_N"/>
</dbReference>
<evidence type="ECO:0000256" key="3">
    <source>
        <dbReference type="ARBA" id="ARBA00022840"/>
    </source>
</evidence>
<proteinExistence type="inferred from homology"/>
<feature type="region of interest" description="Disordered" evidence="6">
    <location>
        <begin position="760"/>
        <end position="825"/>
    </location>
</feature>
<evidence type="ECO:0000256" key="4">
    <source>
        <dbReference type="ARBA" id="ARBA00023186"/>
    </source>
</evidence>
<protein>
    <submittedName>
        <fullName evidence="8">Heat shock protein Hsp90</fullName>
    </submittedName>
</protein>
<dbReference type="Proteomes" id="UP000076738">
    <property type="component" value="Unassembled WGS sequence"/>
</dbReference>
<name>A0A167QKC9_CALVF</name>
<evidence type="ECO:0000256" key="6">
    <source>
        <dbReference type="SAM" id="MobiDB-lite"/>
    </source>
</evidence>
<dbReference type="SUPFAM" id="SSF110942">
    <property type="entry name" value="HSP90 C-terminal domain"/>
    <property type="match status" value="1"/>
</dbReference>
<dbReference type="CDD" id="cd16927">
    <property type="entry name" value="HATPase_Hsp90-like"/>
    <property type="match status" value="1"/>
</dbReference>
<dbReference type="HAMAP" id="MF_00505">
    <property type="entry name" value="HSP90"/>
    <property type="match status" value="1"/>
</dbReference>
<reference evidence="8 9" key="1">
    <citation type="journal article" date="2016" name="Mol. Biol. Evol.">
        <title>Comparative Genomics of Early-Diverging Mushroom-Forming Fungi Provides Insights into the Origins of Lignocellulose Decay Capabilities.</title>
        <authorList>
            <person name="Nagy L.G."/>
            <person name="Riley R."/>
            <person name="Tritt A."/>
            <person name="Adam C."/>
            <person name="Daum C."/>
            <person name="Floudas D."/>
            <person name="Sun H."/>
            <person name="Yadav J.S."/>
            <person name="Pangilinan J."/>
            <person name="Larsson K.H."/>
            <person name="Matsuura K."/>
            <person name="Barry K."/>
            <person name="Labutti K."/>
            <person name="Kuo R."/>
            <person name="Ohm R.A."/>
            <person name="Bhattacharya S.S."/>
            <person name="Shirouzu T."/>
            <person name="Yoshinaga Y."/>
            <person name="Martin F.M."/>
            <person name="Grigoriev I.V."/>
            <person name="Hibbett D.S."/>
        </authorList>
    </citation>
    <scope>NUCLEOTIDE SEQUENCE [LARGE SCALE GENOMIC DNA]</scope>
    <source>
        <strain evidence="8 9">TUFC12733</strain>
    </source>
</reference>
<feature type="region of interest" description="Disordered" evidence="6">
    <location>
        <begin position="245"/>
        <end position="271"/>
    </location>
</feature>
<dbReference type="Gene3D" id="3.40.50.11260">
    <property type="match status" value="1"/>
</dbReference>
<comment type="similarity">
    <text evidence="1">Belongs to the heat shock protein 90 family.</text>
</comment>
<keyword evidence="3 5" id="KW-0067">ATP-binding</keyword>
<dbReference type="STRING" id="1330018.A0A167QKC9"/>
<feature type="binding site" evidence="5">
    <location>
        <position position="201"/>
    </location>
    <ligand>
        <name>ATP</name>
        <dbReference type="ChEBI" id="CHEBI:30616"/>
    </ligand>
</feature>
<feature type="binding site" evidence="5">
    <location>
        <position position="418"/>
    </location>
    <ligand>
        <name>ATP</name>
        <dbReference type="ChEBI" id="CHEBI:30616"/>
    </ligand>
</feature>
<dbReference type="SUPFAM" id="SSF55874">
    <property type="entry name" value="ATPase domain of HSP90 chaperone/DNA topoisomerase II/histidine kinase"/>
    <property type="match status" value="1"/>
</dbReference>
<sequence length="825" mass="90967">MRFLSGLLLLPWLAGAFAQDGAHQTHEYQSDVARLRKIVINSLYSHRDVFLRELLSNANDALEKLRITALTDKSLVSPDEPLNITIQLLPASGSGAGRVVIADTGIGMTPDELTQNLGTLAKSGTSDFLVQAESAGAQQAGNLIGQFGLGFYSSFLVADHVEVASVPAGGNGEQWVFASGAEDQRFEVFPDPRGRTMRHGTEITLLLREDAKEFLNPGKVKELVDKHSGFSTSFPIYLQTFKTEEVPDEDSPVPADPLEADAIDTSPPVDDSEAIVEDLPEDASPITPPPPRTKNVTRETWEQLNDQPPLWTRDAKTVSEAEYTDFYKSTFRDTAAPLAHAHFAGDAGSSVSFKSVLFIPSELPSEFWSTTQARVEGVRLMVKRVFITNDLGEDALPKWISWLRAIVDADDLPLNVSREQLQSTKFLAQIKSILVKRAINLLTKVASAPASINEETGEEEGQTQYRAVWKAIGSAIKLGAMEGSAGQKNKLGALTRWTTNVREFVGLDDYVDNRKKGQRQIFYLAGVGQKAEDLAKSVFIEKLHARGYEVLLLTEPMDEILLNNFQRWGGMAFQDVAKKGLQYGDEDMDAEADKAEQAGIAERFAPLLSWLKKEYTGTVMDVVISNRLVTSPCAIVADRYGYSANMERLVAAQQRSGKDTSQDWMTEYARKQRSLEINPKSPLIEGMLRVVEGLDWEEEYSADEGEKPAHEPTQAELELKEVAQILLDGALVRSGFEVTDPNTFFARVDTVLRRSLGVSETAQPEVEVKPAPPVEEGPLNPEAEPVPEPGFGEDPFQPGDFDYELPRNPFPEDPDVQAFAAHDEL</sequence>
<keyword evidence="2 5" id="KW-0547">Nucleotide-binding</keyword>
<dbReference type="GO" id="GO:0140662">
    <property type="term" value="F:ATP-dependent protein folding chaperone"/>
    <property type="evidence" value="ECO:0007669"/>
    <property type="project" value="InterPro"/>
</dbReference>
<keyword evidence="7" id="KW-0732">Signal</keyword>
<dbReference type="Pfam" id="PF13589">
    <property type="entry name" value="HATPase_c_3"/>
    <property type="match status" value="1"/>
</dbReference>
<evidence type="ECO:0000313" key="9">
    <source>
        <dbReference type="Proteomes" id="UP000076738"/>
    </source>
</evidence>
<evidence type="ECO:0000313" key="8">
    <source>
        <dbReference type="EMBL" id="KZP00017.1"/>
    </source>
</evidence>
<keyword evidence="8" id="KW-0346">Stress response</keyword>
<dbReference type="PANTHER" id="PTHR11528">
    <property type="entry name" value="HEAT SHOCK PROTEIN 90 FAMILY MEMBER"/>
    <property type="match status" value="1"/>
</dbReference>
<accession>A0A167QKC9</accession>
<feature type="binding site" evidence="5">
    <location>
        <position position="53"/>
    </location>
    <ligand>
        <name>ATP</name>
        <dbReference type="ChEBI" id="CHEBI:30616"/>
    </ligand>
</feature>
<evidence type="ECO:0000256" key="7">
    <source>
        <dbReference type="SAM" id="SignalP"/>
    </source>
</evidence>
<dbReference type="GO" id="GO:0016887">
    <property type="term" value="F:ATP hydrolysis activity"/>
    <property type="evidence" value="ECO:0007669"/>
    <property type="project" value="InterPro"/>
</dbReference>
<dbReference type="SUPFAM" id="SSF54211">
    <property type="entry name" value="Ribosomal protein S5 domain 2-like"/>
    <property type="match status" value="1"/>
</dbReference>
<dbReference type="PRINTS" id="PR00775">
    <property type="entry name" value="HEATSHOCK90"/>
</dbReference>
<feature type="chain" id="PRO_5007891548" evidence="7">
    <location>
        <begin position="19"/>
        <end position="825"/>
    </location>
</feature>
<dbReference type="PIRSF" id="PIRSF002583">
    <property type="entry name" value="Hsp90"/>
    <property type="match status" value="1"/>
</dbReference>
<keyword evidence="4" id="KW-0143">Chaperone</keyword>
<dbReference type="InterPro" id="IPR036890">
    <property type="entry name" value="HATPase_C_sf"/>
</dbReference>
<dbReference type="InterPro" id="IPR037196">
    <property type="entry name" value="HSP90_C"/>
</dbReference>
<dbReference type="Gene3D" id="3.30.230.80">
    <property type="match status" value="1"/>
</dbReference>
<dbReference type="GO" id="GO:0051082">
    <property type="term" value="F:unfolded protein binding"/>
    <property type="evidence" value="ECO:0007669"/>
    <property type="project" value="InterPro"/>
</dbReference>
<feature type="binding site" evidence="5">
    <location>
        <position position="122"/>
    </location>
    <ligand>
        <name>ATP</name>
        <dbReference type="ChEBI" id="CHEBI:30616"/>
    </ligand>
</feature>
<organism evidence="8 9">
    <name type="scientific">Calocera viscosa (strain TUFC12733)</name>
    <dbReference type="NCBI Taxonomy" id="1330018"/>
    <lineage>
        <taxon>Eukaryota</taxon>
        <taxon>Fungi</taxon>
        <taxon>Dikarya</taxon>
        <taxon>Basidiomycota</taxon>
        <taxon>Agaricomycotina</taxon>
        <taxon>Dacrymycetes</taxon>
        <taxon>Dacrymycetales</taxon>
        <taxon>Dacrymycetaceae</taxon>
        <taxon>Calocera</taxon>
    </lineage>
</organism>
<keyword evidence="9" id="KW-1185">Reference proteome</keyword>
<dbReference type="Pfam" id="PF00183">
    <property type="entry name" value="HSP90"/>
    <property type="match status" value="1"/>
</dbReference>
<feature type="binding site" evidence="5">
    <location>
        <position position="116"/>
    </location>
    <ligand>
        <name>ATP</name>
        <dbReference type="ChEBI" id="CHEBI:30616"/>
    </ligand>
</feature>
<dbReference type="EMBL" id="KV417270">
    <property type="protein sequence ID" value="KZP00017.1"/>
    <property type="molecule type" value="Genomic_DNA"/>
</dbReference>
<dbReference type="PROSITE" id="PS00298">
    <property type="entry name" value="HSP90"/>
    <property type="match status" value="1"/>
</dbReference>
<evidence type="ECO:0000256" key="2">
    <source>
        <dbReference type="ARBA" id="ARBA00022741"/>
    </source>
</evidence>
<dbReference type="Gene3D" id="3.30.565.10">
    <property type="entry name" value="Histidine kinase-like ATPase, C-terminal domain"/>
    <property type="match status" value="1"/>
</dbReference>
<dbReference type="InterPro" id="IPR019805">
    <property type="entry name" value="Heat_shock_protein_90_CS"/>
</dbReference>
<feature type="binding site" evidence="5">
    <location>
        <begin position="146"/>
        <end position="151"/>
    </location>
    <ligand>
        <name>ATP</name>
        <dbReference type="ChEBI" id="CHEBI:30616"/>
    </ligand>
</feature>
<dbReference type="GO" id="GO:0005524">
    <property type="term" value="F:ATP binding"/>
    <property type="evidence" value="ECO:0007669"/>
    <property type="project" value="UniProtKB-KW"/>
</dbReference>
<dbReference type="OrthoDB" id="28737at2759"/>
<feature type="binding site" evidence="5">
    <location>
        <begin position="123"/>
        <end position="124"/>
    </location>
    <ligand>
        <name>ATP</name>
        <dbReference type="ChEBI" id="CHEBI:30616"/>
    </ligand>
</feature>
<feature type="binding site" evidence="5">
    <location>
        <position position="103"/>
    </location>
    <ligand>
        <name>ATP</name>
        <dbReference type="ChEBI" id="CHEBI:30616"/>
    </ligand>
</feature>
<gene>
    <name evidence="8" type="ORF">CALVIDRAFT_544199</name>
</gene>
<dbReference type="InterPro" id="IPR020568">
    <property type="entry name" value="Ribosomal_Su5_D2-typ_SF"/>
</dbReference>